<keyword evidence="9" id="KW-0445">Lipid transport</keyword>
<dbReference type="Proteomes" id="UP000078596">
    <property type="component" value="Chromosome"/>
</dbReference>
<dbReference type="GO" id="GO:0015421">
    <property type="term" value="F:ABC-type oligopeptide transporter activity"/>
    <property type="evidence" value="ECO:0007669"/>
    <property type="project" value="TreeGrafter"/>
</dbReference>
<dbReference type="InterPro" id="IPR027417">
    <property type="entry name" value="P-loop_NTPase"/>
</dbReference>
<dbReference type="KEGG" id="haz:A9404_03410"/>
<name>A0A191ZFA9_9GAMM</name>
<evidence type="ECO:0000256" key="4">
    <source>
        <dbReference type="ARBA" id="ARBA00022692"/>
    </source>
</evidence>
<evidence type="ECO:0000259" key="13">
    <source>
        <dbReference type="PROSITE" id="PS50929"/>
    </source>
</evidence>
<dbReference type="PROSITE" id="PS50929">
    <property type="entry name" value="ABC_TM1F"/>
    <property type="match status" value="1"/>
</dbReference>
<evidence type="ECO:0000256" key="3">
    <source>
        <dbReference type="ARBA" id="ARBA00022475"/>
    </source>
</evidence>
<dbReference type="FunFam" id="3.40.50.300:FF:000221">
    <property type="entry name" value="Multidrug ABC transporter ATP-binding protein"/>
    <property type="match status" value="1"/>
</dbReference>
<keyword evidence="6 14" id="KW-0067">ATP-binding</keyword>
<feature type="transmembrane region" description="Helical" evidence="11">
    <location>
        <begin position="157"/>
        <end position="173"/>
    </location>
</feature>
<dbReference type="InterPro" id="IPR003439">
    <property type="entry name" value="ABC_transporter-like_ATP-bd"/>
</dbReference>
<evidence type="ECO:0000256" key="10">
    <source>
        <dbReference type="ARBA" id="ARBA00023136"/>
    </source>
</evidence>
<dbReference type="GO" id="GO:0005886">
    <property type="term" value="C:plasma membrane"/>
    <property type="evidence" value="ECO:0007669"/>
    <property type="project" value="UniProtKB-SubCell"/>
</dbReference>
<evidence type="ECO:0000256" key="9">
    <source>
        <dbReference type="ARBA" id="ARBA00023055"/>
    </source>
</evidence>
<dbReference type="InterPro" id="IPR003593">
    <property type="entry name" value="AAA+_ATPase"/>
</dbReference>
<evidence type="ECO:0000313" key="15">
    <source>
        <dbReference type="Proteomes" id="UP000078596"/>
    </source>
</evidence>
<evidence type="ECO:0000256" key="1">
    <source>
        <dbReference type="ARBA" id="ARBA00004651"/>
    </source>
</evidence>
<evidence type="ECO:0000256" key="6">
    <source>
        <dbReference type="ARBA" id="ARBA00022840"/>
    </source>
</evidence>
<feature type="domain" description="ABC transporter" evidence="12">
    <location>
        <begin position="354"/>
        <end position="592"/>
    </location>
</feature>
<dbReference type="PROSITE" id="PS50893">
    <property type="entry name" value="ABC_TRANSPORTER_2"/>
    <property type="match status" value="1"/>
</dbReference>
<keyword evidence="8 11" id="KW-1133">Transmembrane helix</keyword>
<dbReference type="InterPro" id="IPR011917">
    <property type="entry name" value="ABC_transpr_lipidA"/>
</dbReference>
<dbReference type="OrthoDB" id="9759820at2"/>
<sequence length="604" mass="66001">MHSSPSQGSPGATAATPASGWQTYRRLLRYTQQYARLLGLAIIGMIGAAFTEVAFAALMKPLLDGSFVNRDPATIHAMPLLLLGVFALRVVAEFMSGYGMAWVGRSVIRDLKRDVFDQVLHLPVRFFDRVAGGEVLTRLNYQSEQVSEAASRALTTLIRDSITVAGLLIWLLILSWQLALFIVVLAPVLVVLVGGISRAFRRYARRIQDSMGQVTHVAEEVINGHRVVKLYGGEEFESARFERINARNFREFMKMQAMSSISAPVTQFILALGIAGIVWFATTGSRMETISVGTFVSFITALSLMLSPMKRLIGVNAVLQRGIAAGESLFGLLDEPRETDAPDLQPVARVSGRIAFDQVGLRYQPEETAPWVLRDISLDIPAGHTVALVGRSGAGKSSLIASLPRFVEIEQGEIRLDDRSIAQMTRKDLRRQFAYVSQDTVLFNASVADNIAYSDGGRGDMTRIRAAAEAAYALEFIEKLPQGFDTPVGENGVLLSGGQRQRLAIARALYRNAPILILDEATSALDTESERYIQAALDNLSRGRTTLVIAHRLSTIEHADLIVVLDQGRIVETGQHAALLAANGPYAALHRLQFGASSETEVVH</sequence>
<keyword evidence="15" id="KW-1185">Reference proteome</keyword>
<feature type="transmembrane region" description="Helical" evidence="11">
    <location>
        <begin position="179"/>
        <end position="200"/>
    </location>
</feature>
<dbReference type="GO" id="GO:0016887">
    <property type="term" value="F:ATP hydrolysis activity"/>
    <property type="evidence" value="ECO:0007669"/>
    <property type="project" value="InterPro"/>
</dbReference>
<protein>
    <submittedName>
        <fullName evidence="14">Lipid A export permease/ATP-binding protein MsbA</fullName>
    </submittedName>
</protein>
<gene>
    <name evidence="14" type="ORF">A9404_03410</name>
</gene>
<proteinExistence type="predicted"/>
<dbReference type="InterPro" id="IPR039421">
    <property type="entry name" value="Type_1_exporter"/>
</dbReference>
<evidence type="ECO:0000256" key="5">
    <source>
        <dbReference type="ARBA" id="ARBA00022741"/>
    </source>
</evidence>
<dbReference type="CDD" id="cd18552">
    <property type="entry name" value="ABC_6TM_MsbA_like"/>
    <property type="match status" value="1"/>
</dbReference>
<feature type="domain" description="ABC transmembrane type-1" evidence="13">
    <location>
        <begin position="40"/>
        <end position="321"/>
    </location>
</feature>
<evidence type="ECO:0000256" key="11">
    <source>
        <dbReference type="SAM" id="Phobius"/>
    </source>
</evidence>
<feature type="transmembrane region" description="Helical" evidence="11">
    <location>
        <begin position="78"/>
        <end position="103"/>
    </location>
</feature>
<dbReference type="SUPFAM" id="SSF52540">
    <property type="entry name" value="P-loop containing nucleoside triphosphate hydrolases"/>
    <property type="match status" value="1"/>
</dbReference>
<dbReference type="NCBIfam" id="TIGR02203">
    <property type="entry name" value="MsbA_lipidA"/>
    <property type="match status" value="1"/>
</dbReference>
<dbReference type="Gene3D" id="3.40.50.300">
    <property type="entry name" value="P-loop containing nucleotide triphosphate hydrolases"/>
    <property type="match status" value="1"/>
</dbReference>
<dbReference type="SUPFAM" id="SSF90123">
    <property type="entry name" value="ABC transporter transmembrane region"/>
    <property type="match status" value="1"/>
</dbReference>
<dbReference type="PANTHER" id="PTHR43394:SF1">
    <property type="entry name" value="ATP-BINDING CASSETTE SUB-FAMILY B MEMBER 10, MITOCHONDRIAL"/>
    <property type="match status" value="1"/>
</dbReference>
<keyword evidence="5" id="KW-0547">Nucleotide-binding</keyword>
<dbReference type="PROSITE" id="PS00211">
    <property type="entry name" value="ABC_TRANSPORTER_1"/>
    <property type="match status" value="1"/>
</dbReference>
<dbReference type="STRING" id="1860122.A9404_03410"/>
<dbReference type="Pfam" id="PF00664">
    <property type="entry name" value="ABC_membrane"/>
    <property type="match status" value="1"/>
</dbReference>
<dbReference type="Gene3D" id="1.20.1560.10">
    <property type="entry name" value="ABC transporter type 1, transmembrane domain"/>
    <property type="match status" value="1"/>
</dbReference>
<evidence type="ECO:0000256" key="8">
    <source>
        <dbReference type="ARBA" id="ARBA00022989"/>
    </source>
</evidence>
<accession>A0A191ZFA9</accession>
<evidence type="ECO:0000259" key="12">
    <source>
        <dbReference type="PROSITE" id="PS50893"/>
    </source>
</evidence>
<dbReference type="EMBL" id="CP016027">
    <property type="protein sequence ID" value="ANJ66553.1"/>
    <property type="molecule type" value="Genomic_DNA"/>
</dbReference>
<keyword evidence="3" id="KW-1003">Cell membrane</keyword>
<feature type="transmembrane region" description="Helical" evidence="11">
    <location>
        <begin position="257"/>
        <end position="281"/>
    </location>
</feature>
<reference evidence="14 15" key="1">
    <citation type="submission" date="2016-06" db="EMBL/GenBank/DDBJ databases">
        <title>Insight into the functional genes involving in sulfur oxidation in Pearl River water.</title>
        <authorList>
            <person name="Luo J."/>
            <person name="Tan X."/>
            <person name="Lin W."/>
        </authorList>
    </citation>
    <scope>NUCLEOTIDE SEQUENCE [LARGE SCALE GENOMIC DNA]</scope>
    <source>
        <strain evidence="14 15">LS2</strain>
    </source>
</reference>
<organism evidence="14 15">
    <name type="scientific">Halothiobacillus diazotrophicus</name>
    <dbReference type="NCBI Taxonomy" id="1860122"/>
    <lineage>
        <taxon>Bacteria</taxon>
        <taxon>Pseudomonadati</taxon>
        <taxon>Pseudomonadota</taxon>
        <taxon>Gammaproteobacteria</taxon>
        <taxon>Chromatiales</taxon>
        <taxon>Halothiobacillaceae</taxon>
        <taxon>Halothiobacillus</taxon>
    </lineage>
</organism>
<dbReference type="GO" id="GO:0005524">
    <property type="term" value="F:ATP binding"/>
    <property type="evidence" value="ECO:0007669"/>
    <property type="project" value="UniProtKB-KW"/>
</dbReference>
<dbReference type="AlphaFoldDB" id="A0A191ZFA9"/>
<dbReference type="InterPro" id="IPR017871">
    <property type="entry name" value="ABC_transporter-like_CS"/>
</dbReference>
<feature type="transmembrane region" description="Helical" evidence="11">
    <location>
        <begin position="34"/>
        <end position="58"/>
    </location>
</feature>
<evidence type="ECO:0000256" key="2">
    <source>
        <dbReference type="ARBA" id="ARBA00022448"/>
    </source>
</evidence>
<keyword evidence="10 11" id="KW-0472">Membrane</keyword>
<keyword evidence="7" id="KW-1278">Translocase</keyword>
<comment type="subcellular location">
    <subcellularLocation>
        <location evidence="1">Cell membrane</location>
        <topology evidence="1">Multi-pass membrane protein</topology>
    </subcellularLocation>
</comment>
<keyword evidence="2" id="KW-0813">Transport</keyword>
<dbReference type="PANTHER" id="PTHR43394">
    <property type="entry name" value="ATP-DEPENDENT PERMEASE MDL1, MITOCHONDRIAL"/>
    <property type="match status" value="1"/>
</dbReference>
<dbReference type="SMART" id="SM00382">
    <property type="entry name" value="AAA"/>
    <property type="match status" value="1"/>
</dbReference>
<dbReference type="Pfam" id="PF00005">
    <property type="entry name" value="ABC_tran"/>
    <property type="match status" value="1"/>
</dbReference>
<feature type="transmembrane region" description="Helical" evidence="11">
    <location>
        <begin position="287"/>
        <end position="306"/>
    </location>
</feature>
<dbReference type="RefSeq" id="WP_066098678.1">
    <property type="nucleotide sequence ID" value="NZ_CP016027.1"/>
</dbReference>
<dbReference type="GO" id="GO:0034040">
    <property type="term" value="F:ATPase-coupled lipid transmembrane transporter activity"/>
    <property type="evidence" value="ECO:0007669"/>
    <property type="project" value="InterPro"/>
</dbReference>
<dbReference type="InterPro" id="IPR036640">
    <property type="entry name" value="ABC1_TM_sf"/>
</dbReference>
<dbReference type="InterPro" id="IPR011527">
    <property type="entry name" value="ABC1_TM_dom"/>
</dbReference>
<keyword evidence="4 11" id="KW-0812">Transmembrane</keyword>
<evidence type="ECO:0000313" key="14">
    <source>
        <dbReference type="EMBL" id="ANJ66553.1"/>
    </source>
</evidence>
<evidence type="ECO:0000256" key="7">
    <source>
        <dbReference type="ARBA" id="ARBA00022967"/>
    </source>
</evidence>